<keyword evidence="4 6" id="KW-0472">Membrane</keyword>
<dbReference type="GO" id="GO:0016020">
    <property type="term" value="C:membrane"/>
    <property type="evidence" value="ECO:0007669"/>
    <property type="project" value="UniProtKB-SubCell"/>
</dbReference>
<accession>A0AAV0WH47</accession>
<evidence type="ECO:0000313" key="7">
    <source>
        <dbReference type="EMBL" id="CAI6355134.1"/>
    </source>
</evidence>
<reference evidence="7 8" key="1">
    <citation type="submission" date="2023-01" db="EMBL/GenBank/DDBJ databases">
        <authorList>
            <person name="Whitehead M."/>
        </authorList>
    </citation>
    <scope>NUCLEOTIDE SEQUENCE [LARGE SCALE GENOMIC DNA]</scope>
</reference>
<protein>
    <recommendedName>
        <fullName evidence="9">Protein SPEC3</fullName>
    </recommendedName>
</protein>
<keyword evidence="2 6" id="KW-0812">Transmembrane</keyword>
<feature type="region of interest" description="Disordered" evidence="5">
    <location>
        <begin position="59"/>
        <end position="83"/>
    </location>
</feature>
<gene>
    <name evidence="7" type="ORF">MEUPH1_LOCUS11024</name>
</gene>
<evidence type="ECO:0000256" key="1">
    <source>
        <dbReference type="ARBA" id="ARBA00004141"/>
    </source>
</evidence>
<dbReference type="Proteomes" id="UP001160148">
    <property type="component" value="Unassembled WGS sequence"/>
</dbReference>
<evidence type="ECO:0000256" key="3">
    <source>
        <dbReference type="ARBA" id="ARBA00022989"/>
    </source>
</evidence>
<proteinExistence type="predicted"/>
<keyword evidence="3 6" id="KW-1133">Transmembrane helix</keyword>
<name>A0AAV0WH47_9HEMI</name>
<evidence type="ECO:0000256" key="6">
    <source>
        <dbReference type="SAM" id="Phobius"/>
    </source>
</evidence>
<feature type="transmembrane region" description="Helical" evidence="6">
    <location>
        <begin position="308"/>
        <end position="341"/>
    </location>
</feature>
<evidence type="ECO:0000256" key="5">
    <source>
        <dbReference type="SAM" id="MobiDB-lite"/>
    </source>
</evidence>
<comment type="subcellular location">
    <subcellularLocation>
        <location evidence="1">Membrane</location>
        <topology evidence="1">Multi-pass membrane protein</topology>
    </subcellularLocation>
</comment>
<evidence type="ECO:0000313" key="8">
    <source>
        <dbReference type="Proteomes" id="UP001160148"/>
    </source>
</evidence>
<keyword evidence="8" id="KW-1185">Reference proteome</keyword>
<dbReference type="GO" id="GO:0050954">
    <property type="term" value="P:sensory perception of mechanical stimulus"/>
    <property type="evidence" value="ECO:0007669"/>
    <property type="project" value="TreeGrafter"/>
</dbReference>
<dbReference type="GO" id="GO:0042330">
    <property type="term" value="P:taxis"/>
    <property type="evidence" value="ECO:0007669"/>
    <property type="project" value="TreeGrafter"/>
</dbReference>
<evidence type="ECO:0000256" key="4">
    <source>
        <dbReference type="ARBA" id="ARBA00023136"/>
    </source>
</evidence>
<dbReference type="GO" id="GO:0071683">
    <property type="term" value="C:sensory dendrite"/>
    <property type="evidence" value="ECO:0007669"/>
    <property type="project" value="TreeGrafter"/>
</dbReference>
<organism evidence="7 8">
    <name type="scientific">Macrosiphum euphorbiae</name>
    <name type="common">potato aphid</name>
    <dbReference type="NCBI Taxonomy" id="13131"/>
    <lineage>
        <taxon>Eukaryota</taxon>
        <taxon>Metazoa</taxon>
        <taxon>Ecdysozoa</taxon>
        <taxon>Arthropoda</taxon>
        <taxon>Hexapoda</taxon>
        <taxon>Insecta</taxon>
        <taxon>Pterygota</taxon>
        <taxon>Neoptera</taxon>
        <taxon>Paraneoptera</taxon>
        <taxon>Hemiptera</taxon>
        <taxon>Sternorrhyncha</taxon>
        <taxon>Aphidomorpha</taxon>
        <taxon>Aphidoidea</taxon>
        <taxon>Aphididae</taxon>
        <taxon>Macrosiphini</taxon>
        <taxon>Macrosiphum</taxon>
    </lineage>
</organism>
<evidence type="ECO:0008006" key="9">
    <source>
        <dbReference type="Google" id="ProtNLM"/>
    </source>
</evidence>
<evidence type="ECO:0000256" key="2">
    <source>
        <dbReference type="ARBA" id="ARBA00022692"/>
    </source>
</evidence>
<dbReference type="AlphaFoldDB" id="A0AAV0WH47"/>
<dbReference type="GO" id="GO:0019230">
    <property type="term" value="P:proprioception"/>
    <property type="evidence" value="ECO:0007669"/>
    <property type="project" value="TreeGrafter"/>
</dbReference>
<dbReference type="InterPro" id="IPR026673">
    <property type="entry name" value="SPEC3/Stum"/>
</dbReference>
<feature type="transmembrane region" description="Helical" evidence="6">
    <location>
        <begin position="259"/>
        <end position="278"/>
    </location>
</feature>
<sequence>MMGGGRPSPDAERFDVYSIGYPNVRPSEKIIGPADVPRSAEPATKDPAYKRYARKLCGGGDDGGRGGRRPTVGQVSPPAATGGRASKCWAAVWKRRPRPCGQCCGRKRSASVMASTAEAASGGRRRLKWWRRCSNKLCCCSGKRTVTNKKKLATVASSSDHSVGALGIAPPTMAADTFCGKLKRRSRRCCCCCGWCCGWCAVPKFVKRICCCCRGKSATSKSKSADSQKRSLFKCTGCCTNIPKLDAVFVDHSSVMKGAIPVLPVTLAWLCLVFNVIIPGAGTFSSGMMCLCIGKPRFTVNDTFQSRVGAFCVNFVVAAAQLFTVLFCLVGWGWSIWWGVIMLKMAKKYQKVKIIDQPVEAPVAVDHNHQI</sequence>
<dbReference type="EMBL" id="CARXXK010000002">
    <property type="protein sequence ID" value="CAI6355134.1"/>
    <property type="molecule type" value="Genomic_DNA"/>
</dbReference>
<dbReference type="PANTHER" id="PTHR21676:SF6">
    <property type="entry name" value="PROTEIN STUM"/>
    <property type="match status" value="1"/>
</dbReference>
<comment type="caution">
    <text evidence="7">The sequence shown here is derived from an EMBL/GenBank/DDBJ whole genome shotgun (WGS) entry which is preliminary data.</text>
</comment>
<dbReference type="Pfam" id="PF15795">
    <property type="entry name" value="Spec3"/>
    <property type="match status" value="1"/>
</dbReference>
<dbReference type="PANTHER" id="PTHR21676">
    <property type="entry name" value="PROTEIN STUM"/>
    <property type="match status" value="1"/>
</dbReference>